<comment type="caution">
    <text evidence="9">The sequence shown here is derived from an EMBL/GenBank/DDBJ whole genome shotgun (WGS) entry which is preliminary data.</text>
</comment>
<evidence type="ECO:0000256" key="4">
    <source>
        <dbReference type="ARBA" id="ARBA00023002"/>
    </source>
</evidence>
<dbReference type="InterPro" id="IPR004099">
    <property type="entry name" value="Pyr_nucl-diS_OxRdtase_dimer"/>
</dbReference>
<evidence type="ECO:0000313" key="9">
    <source>
        <dbReference type="EMBL" id="PJJ55917.1"/>
    </source>
</evidence>
<keyword evidence="10" id="KW-1185">Reference proteome</keyword>
<feature type="binding site" evidence="5">
    <location>
        <begin position="178"/>
        <end position="185"/>
    </location>
    <ligand>
        <name>NAD(+)</name>
        <dbReference type="ChEBI" id="CHEBI:57540"/>
    </ligand>
</feature>
<dbReference type="PANTHER" id="PTHR43014">
    <property type="entry name" value="MERCURIC REDUCTASE"/>
    <property type="match status" value="1"/>
</dbReference>
<feature type="binding site" evidence="5">
    <location>
        <position position="53"/>
    </location>
    <ligand>
        <name>FAD</name>
        <dbReference type="ChEBI" id="CHEBI:57692"/>
    </ligand>
</feature>
<evidence type="ECO:0000256" key="2">
    <source>
        <dbReference type="ARBA" id="ARBA00022630"/>
    </source>
</evidence>
<dbReference type="InterPro" id="IPR023753">
    <property type="entry name" value="FAD/NAD-binding_dom"/>
</dbReference>
<dbReference type="Gene3D" id="3.30.390.30">
    <property type="match status" value="1"/>
</dbReference>
<dbReference type="SUPFAM" id="SSF55424">
    <property type="entry name" value="FAD/NAD-linked reductases, dimerisation (C-terminal) domain"/>
    <property type="match status" value="1"/>
</dbReference>
<dbReference type="SUPFAM" id="SSF51905">
    <property type="entry name" value="FAD/NAD(P)-binding domain"/>
    <property type="match status" value="1"/>
</dbReference>
<dbReference type="InterPro" id="IPR001100">
    <property type="entry name" value="Pyr_nuc-diS_OxRdtase"/>
</dbReference>
<reference evidence="9 10" key="1">
    <citation type="submission" date="2017-11" db="EMBL/GenBank/DDBJ databases">
        <title>Genomic Encyclopedia of Archaeal and Bacterial Type Strains, Phase II (KMG-II): From Individual Species to Whole Genera.</title>
        <authorList>
            <person name="Goeker M."/>
        </authorList>
    </citation>
    <scope>NUCLEOTIDE SEQUENCE [LARGE SCALE GENOMIC DNA]</scope>
    <source>
        <strain evidence="9 10">DSM 27763</strain>
    </source>
</reference>
<comment type="similarity">
    <text evidence="1">Belongs to the class-I pyridine nucleotide-disulfide oxidoreductase family.</text>
</comment>
<dbReference type="PRINTS" id="PR00411">
    <property type="entry name" value="PNDRDTASEI"/>
</dbReference>
<sequence>MAEQTEVDVVVIGTGPGGEAAAGALAEAGLAVLAVEKHLVGGECPYYGCIPSKTLIRSADLVAEARRADGVGGTVDVRPDFALAHDRVRTITADWDDSAAVERLERQGVTVVRGTGRLLGERRVDVNGTTVTARRGVLLDVGTRAVPPPIDGLADVPYWSNADVLRNPDLPGSMIVIGGGPIGVEIAQAYARFGCEVSVVEVGPRLVAVEEPEASRVVTDALEADGVRVCADATISSVAFDEDRFTVRLADGELRAERLLVAAGRRPNTAELGLEHVSVRLTDAGYVETDEHQRAGNGLWAIGDVTGKGGFTHVSMYQSDIAVASILGRSGPGASYRALPRVTFTDPELGAVGLTESQARDRGIDVRVATTDLSASSRGATYGPGAAGLIKIIADAGSGEVVGGTAVGPAGGEILGALTVAVRARVTVDDLRHTMLAYPTFHRAITSALPDLG</sequence>
<dbReference type="Pfam" id="PF07992">
    <property type="entry name" value="Pyr_redox_2"/>
    <property type="match status" value="1"/>
</dbReference>
<dbReference type="Pfam" id="PF02852">
    <property type="entry name" value="Pyr_redox_dim"/>
    <property type="match status" value="1"/>
</dbReference>
<evidence type="ECO:0000313" key="10">
    <source>
        <dbReference type="Proteomes" id="UP000230842"/>
    </source>
</evidence>
<keyword evidence="4" id="KW-0560">Oxidoreductase</keyword>
<evidence type="ECO:0000256" key="5">
    <source>
        <dbReference type="PIRSR" id="PIRSR000350-3"/>
    </source>
</evidence>
<dbReference type="EMBL" id="PGEZ01000001">
    <property type="protein sequence ID" value="PJJ55917.1"/>
    <property type="molecule type" value="Genomic_DNA"/>
</dbReference>
<dbReference type="Gene3D" id="3.50.50.60">
    <property type="entry name" value="FAD/NAD(P)-binding domain"/>
    <property type="match status" value="2"/>
</dbReference>
<dbReference type="PANTHER" id="PTHR43014:SF2">
    <property type="entry name" value="MERCURIC REDUCTASE"/>
    <property type="match status" value="1"/>
</dbReference>
<dbReference type="FunFam" id="3.30.390.30:FF:000001">
    <property type="entry name" value="Dihydrolipoyl dehydrogenase"/>
    <property type="match status" value="1"/>
</dbReference>
<feature type="binding site" evidence="5">
    <location>
        <position position="264"/>
    </location>
    <ligand>
        <name>NAD(+)</name>
        <dbReference type="ChEBI" id="CHEBI:57540"/>
    </ligand>
</feature>
<feature type="binding site" evidence="5">
    <location>
        <position position="304"/>
    </location>
    <ligand>
        <name>FAD</name>
        <dbReference type="ChEBI" id="CHEBI:57692"/>
    </ligand>
</feature>
<feature type="disulfide bond" description="Redox-active" evidence="6">
    <location>
        <begin position="44"/>
        <end position="49"/>
    </location>
</feature>
<dbReference type="OrthoDB" id="4763248at2"/>
<dbReference type="PRINTS" id="PR00368">
    <property type="entry name" value="FADPNR"/>
</dbReference>
<organism evidence="9 10">
    <name type="scientific">Mumia flava</name>
    <dbReference type="NCBI Taxonomy" id="1348852"/>
    <lineage>
        <taxon>Bacteria</taxon>
        <taxon>Bacillati</taxon>
        <taxon>Actinomycetota</taxon>
        <taxon>Actinomycetes</taxon>
        <taxon>Propionibacteriales</taxon>
        <taxon>Nocardioidaceae</taxon>
        <taxon>Mumia</taxon>
    </lineage>
</organism>
<feature type="domain" description="Pyridine nucleotide-disulphide oxidoreductase dimerisation" evidence="7">
    <location>
        <begin position="340"/>
        <end position="448"/>
    </location>
</feature>
<feature type="domain" description="FAD/NAD(P)-binding" evidence="8">
    <location>
        <begin position="8"/>
        <end position="318"/>
    </location>
</feature>
<dbReference type="InterPro" id="IPR016156">
    <property type="entry name" value="FAD/NAD-linked_Rdtase_dimer_sf"/>
</dbReference>
<dbReference type="InterPro" id="IPR036188">
    <property type="entry name" value="FAD/NAD-bd_sf"/>
</dbReference>
<dbReference type="Proteomes" id="UP000230842">
    <property type="component" value="Unassembled WGS sequence"/>
</dbReference>
<keyword evidence="5" id="KW-0520">NAD</keyword>
<feature type="binding site" evidence="5">
    <location>
        <position position="201"/>
    </location>
    <ligand>
        <name>NAD(+)</name>
        <dbReference type="ChEBI" id="CHEBI:57540"/>
    </ligand>
</feature>
<comment type="cofactor">
    <cofactor evidence="5">
        <name>FAD</name>
        <dbReference type="ChEBI" id="CHEBI:57692"/>
    </cofactor>
    <text evidence="5">Binds 1 FAD per subunit.</text>
</comment>
<evidence type="ECO:0000256" key="3">
    <source>
        <dbReference type="ARBA" id="ARBA00022827"/>
    </source>
</evidence>
<dbReference type="AlphaFoldDB" id="A0A0B2B919"/>
<evidence type="ECO:0000256" key="1">
    <source>
        <dbReference type="ARBA" id="ARBA00007532"/>
    </source>
</evidence>
<evidence type="ECO:0000256" key="6">
    <source>
        <dbReference type="PIRSR" id="PIRSR000350-4"/>
    </source>
</evidence>
<dbReference type="GO" id="GO:0003955">
    <property type="term" value="F:NAD(P)H dehydrogenase (quinone) activity"/>
    <property type="evidence" value="ECO:0007669"/>
    <property type="project" value="TreeGrafter"/>
</dbReference>
<dbReference type="GO" id="GO:0050660">
    <property type="term" value="F:flavin adenine dinucleotide binding"/>
    <property type="evidence" value="ECO:0007669"/>
    <property type="project" value="TreeGrafter"/>
</dbReference>
<gene>
    <name evidence="9" type="ORF">CLV56_0120</name>
</gene>
<keyword evidence="9" id="KW-0670">Pyruvate</keyword>
<accession>A0A0B2B919</accession>
<name>A0A0B2B919_9ACTN</name>
<proteinExistence type="inferred from homology"/>
<keyword evidence="2" id="KW-0285">Flavoprotein</keyword>
<dbReference type="RefSeq" id="WP_039357515.1">
    <property type="nucleotide sequence ID" value="NZ_PGEZ01000001.1"/>
</dbReference>
<protein>
    <submittedName>
        <fullName evidence="9">Pyruvate/2-oxoglutarate dehydrogenase complex dihydrolipoamide dehydrogenase (E3) component</fullName>
    </submittedName>
</protein>
<dbReference type="PIRSF" id="PIRSF000350">
    <property type="entry name" value="Mercury_reductase_MerA"/>
    <property type="match status" value="1"/>
</dbReference>
<keyword evidence="3 5" id="KW-0274">FAD</keyword>
<evidence type="ECO:0000259" key="7">
    <source>
        <dbReference type="Pfam" id="PF02852"/>
    </source>
</evidence>
<evidence type="ECO:0000259" key="8">
    <source>
        <dbReference type="Pfam" id="PF07992"/>
    </source>
</evidence>
<feature type="binding site" evidence="5">
    <location>
        <position position="116"/>
    </location>
    <ligand>
        <name>FAD</name>
        <dbReference type="ChEBI" id="CHEBI:57692"/>
    </ligand>
</feature>
<keyword evidence="5" id="KW-0547">Nucleotide-binding</keyword>